<dbReference type="EMBL" id="FPBH01000001">
    <property type="protein sequence ID" value="SFT45580.1"/>
    <property type="molecule type" value="Genomic_DNA"/>
</dbReference>
<accession>A0A1I6Y4W9</accession>
<sequence length="411" mass="46647">MHPWERRLRDLSGLLKNCGDAYFSPDLFRRNTNQFLQTSRTVTFIIQKNKKEIPDYASWYESNVVAPWSADTAMKWAKDARNVIEKEGDLDLASALHVDLVISHNASEDIEISTTKAELLKADTGKLLRHALAALPAATLDVAVLKIERRWVANSFPAVELIYVMTYVYSRVYEVCRDLAIHLGGELDTSIPHPTALDPTSNDVSRTRYIKMGQSGLGKLETIRMDADPHFKASPELLKIKDEFEKTGNPGNVRETVELIAKLAKATFDQYRNHVPMLFLFDEKWKQIDFISAAFADQADKFIFWRNAADRANYLKAFGFVWVCEFWIRDLKGRGDVPFRQLPIVGERLHVIGGDVRDELSAITWNIRRTTADAKPILEEVEPDDEFAADGAFLFLHPMVTAMKAARRTGA</sequence>
<dbReference type="AlphaFoldDB" id="A0A1I6Y4W9"/>
<protein>
    <submittedName>
        <fullName evidence="1">Uncharacterized protein</fullName>
    </submittedName>
</protein>
<dbReference type="RefSeq" id="WP_093632590.1">
    <property type="nucleotide sequence ID" value="NZ_FPBH01000001.1"/>
</dbReference>
<reference evidence="1 2" key="1">
    <citation type="submission" date="2016-10" db="EMBL/GenBank/DDBJ databases">
        <authorList>
            <person name="de Groot N.N."/>
        </authorList>
    </citation>
    <scope>NUCLEOTIDE SEQUENCE [LARGE SCALE GENOMIC DNA]</scope>
    <source>
        <strain evidence="1 2">LMG 27731</strain>
    </source>
</reference>
<proteinExistence type="predicted"/>
<evidence type="ECO:0000313" key="2">
    <source>
        <dbReference type="Proteomes" id="UP000198844"/>
    </source>
</evidence>
<dbReference type="OrthoDB" id="4772214at2"/>
<evidence type="ECO:0000313" key="1">
    <source>
        <dbReference type="EMBL" id="SFT45580.1"/>
    </source>
</evidence>
<dbReference type="Proteomes" id="UP000198844">
    <property type="component" value="Unassembled WGS sequence"/>
</dbReference>
<name>A0A1I6Y4W9_9BURK</name>
<organism evidence="1 2">
    <name type="scientific">Paraburkholderia aspalathi</name>
    <dbReference type="NCBI Taxonomy" id="1324617"/>
    <lineage>
        <taxon>Bacteria</taxon>
        <taxon>Pseudomonadati</taxon>
        <taxon>Pseudomonadota</taxon>
        <taxon>Betaproteobacteria</taxon>
        <taxon>Burkholderiales</taxon>
        <taxon>Burkholderiaceae</taxon>
        <taxon>Paraburkholderia</taxon>
    </lineage>
</organism>
<gene>
    <name evidence="1" type="ORF">SAMN05192563_1001321</name>
</gene>